<dbReference type="Pfam" id="PF02572">
    <property type="entry name" value="CobA_CobO_BtuR"/>
    <property type="match status" value="1"/>
</dbReference>
<evidence type="ECO:0000313" key="2">
    <source>
        <dbReference type="Proteomes" id="UP000461585"/>
    </source>
</evidence>
<dbReference type="PANTHER" id="PTHR46638">
    <property type="entry name" value="CORRINOID ADENOSYLTRANSFERASE"/>
    <property type="match status" value="1"/>
</dbReference>
<dbReference type="AlphaFoldDB" id="A0A7X5HXD0"/>
<keyword evidence="1" id="KW-0808">Transferase</keyword>
<name>A0A7X5HXD0_9FIRM</name>
<reference evidence="1 2" key="1">
    <citation type="submission" date="2020-01" db="EMBL/GenBank/DDBJ databases">
        <title>Anaeroalcalibacter tamaniensis gen. nov., sp. nov., moderately halophilic strictly anaerobic fermenter bacterium from mud volcano of Taman peninsula.</title>
        <authorList>
            <person name="Frolova A."/>
            <person name="Merkel A.Y."/>
            <person name="Slobodkin A.I."/>
        </authorList>
    </citation>
    <scope>NUCLEOTIDE SEQUENCE [LARGE SCALE GENOMIC DNA]</scope>
    <source>
        <strain evidence="1 2">F-3ap</strain>
    </source>
</reference>
<dbReference type="GO" id="GO:0009236">
    <property type="term" value="P:cobalamin biosynthetic process"/>
    <property type="evidence" value="ECO:0007669"/>
    <property type="project" value="InterPro"/>
</dbReference>
<organism evidence="1 2">
    <name type="scientific">Anaerotalea alkaliphila</name>
    <dbReference type="NCBI Taxonomy" id="2662126"/>
    <lineage>
        <taxon>Bacteria</taxon>
        <taxon>Bacillati</taxon>
        <taxon>Bacillota</taxon>
        <taxon>Clostridia</taxon>
        <taxon>Eubacteriales</taxon>
        <taxon>Anaerotalea</taxon>
    </lineage>
</organism>
<dbReference type="PIRSF" id="PIRSF015617">
    <property type="entry name" value="Adensltrnsf_CobA"/>
    <property type="match status" value="1"/>
</dbReference>
<dbReference type="EMBL" id="JAAEEH010000035">
    <property type="protein sequence ID" value="NDL68346.1"/>
    <property type="molecule type" value="Genomic_DNA"/>
</dbReference>
<accession>A0A7X5HXD0</accession>
<dbReference type="InterPro" id="IPR027417">
    <property type="entry name" value="P-loop_NTPase"/>
</dbReference>
<comment type="caution">
    <text evidence="1">The sequence shown here is derived from an EMBL/GenBank/DDBJ whole genome shotgun (WGS) entry which is preliminary data.</text>
</comment>
<dbReference type="InterPro" id="IPR003724">
    <property type="entry name" value="CblAdoTrfase_CobA"/>
</dbReference>
<dbReference type="GO" id="GO:0008817">
    <property type="term" value="F:corrinoid adenosyltransferase activity"/>
    <property type="evidence" value="ECO:0007669"/>
    <property type="project" value="InterPro"/>
</dbReference>
<dbReference type="RefSeq" id="WP_162371070.1">
    <property type="nucleotide sequence ID" value="NZ_JAAEEH010000035.1"/>
</dbReference>
<protein>
    <submittedName>
        <fullName evidence="1">Cob(I)yrinic acid a,c-diamide adenosyltransferase</fullName>
    </submittedName>
</protein>
<dbReference type="Proteomes" id="UP000461585">
    <property type="component" value="Unassembled WGS sequence"/>
</dbReference>
<proteinExistence type="predicted"/>
<dbReference type="SUPFAM" id="SSF52540">
    <property type="entry name" value="P-loop containing nucleoside triphosphate hydrolases"/>
    <property type="match status" value="1"/>
</dbReference>
<evidence type="ECO:0000313" key="1">
    <source>
        <dbReference type="EMBL" id="NDL68346.1"/>
    </source>
</evidence>
<sequence>MDRGLIHIYCGDGKGKTTASIGLAVRAAGRDLKVVFAQFLKSAPTGELKILAAIPQVTHLRGDENCTFSFGMDAEQRSKCYASHAAVLNQSIALCEKGLVDVLVLDEIIGAYNSGLVDKERLLYFIKNKPESVEVVLTGRNPCRELIALGDYVSEIKNVKHPYDAGIPARTGIER</sequence>
<gene>
    <name evidence="1" type="ORF">GXN74_11400</name>
</gene>
<keyword evidence="2" id="KW-1185">Reference proteome</keyword>
<dbReference type="PANTHER" id="PTHR46638:SF1">
    <property type="entry name" value="CORRINOID ADENOSYLTRANSFERASE"/>
    <property type="match status" value="1"/>
</dbReference>
<dbReference type="GO" id="GO:0005524">
    <property type="term" value="F:ATP binding"/>
    <property type="evidence" value="ECO:0007669"/>
    <property type="project" value="InterPro"/>
</dbReference>
<dbReference type="Gene3D" id="3.40.50.300">
    <property type="entry name" value="P-loop containing nucleotide triphosphate hydrolases"/>
    <property type="match status" value="1"/>
</dbReference>